<evidence type="ECO:0000313" key="2">
    <source>
        <dbReference type="EMBL" id="ACR12126.1"/>
    </source>
</evidence>
<dbReference type="Proteomes" id="UP000009080">
    <property type="component" value="Chromosome"/>
</dbReference>
<dbReference type="InterPro" id="IPR018490">
    <property type="entry name" value="cNMP-bd_dom_sf"/>
</dbReference>
<dbReference type="SUPFAM" id="SSF51206">
    <property type="entry name" value="cAMP-binding domain-like"/>
    <property type="match status" value="1"/>
</dbReference>
<dbReference type="RefSeq" id="WP_015818238.1">
    <property type="nucleotide sequence ID" value="NC_012997.1"/>
</dbReference>
<dbReference type="GO" id="GO:0030552">
    <property type="term" value="F:cAMP binding"/>
    <property type="evidence" value="ECO:0007669"/>
    <property type="project" value="TreeGrafter"/>
</dbReference>
<dbReference type="eggNOG" id="COG0664">
    <property type="taxonomic scope" value="Bacteria"/>
</dbReference>
<dbReference type="InterPro" id="IPR014710">
    <property type="entry name" value="RmlC-like_jellyroll"/>
</dbReference>
<protein>
    <submittedName>
        <fullName evidence="2">Cyclic nucleotide-binding domain protein</fullName>
    </submittedName>
</protein>
<accession>C5BNX8</accession>
<dbReference type="PROSITE" id="PS50042">
    <property type="entry name" value="CNMP_BINDING_3"/>
    <property type="match status" value="1"/>
</dbReference>
<dbReference type="PANTHER" id="PTHR11635:SF152">
    <property type="entry name" value="CAMP-DEPENDENT PROTEIN KINASE TYPE I REGULATORY SUBUNIT-RELATED"/>
    <property type="match status" value="1"/>
</dbReference>
<dbReference type="PANTHER" id="PTHR11635">
    <property type="entry name" value="CAMP-DEPENDENT PROTEIN KINASE REGULATORY CHAIN"/>
    <property type="match status" value="1"/>
</dbReference>
<reference evidence="2 3" key="1">
    <citation type="journal article" date="2009" name="PLoS ONE">
        <title>The complete genome of Teredinibacter turnerae T7901: an intracellular endosymbiont of marine wood-boring bivalves (shipworms).</title>
        <authorList>
            <person name="Yang J.C."/>
            <person name="Madupu R."/>
            <person name="Durkin A.S."/>
            <person name="Ekborg N.A."/>
            <person name="Pedamallu C.S."/>
            <person name="Hostetler J.B."/>
            <person name="Radune D."/>
            <person name="Toms B.S."/>
            <person name="Henrissat B."/>
            <person name="Coutinho P.M."/>
            <person name="Schwarz S."/>
            <person name="Field L."/>
            <person name="Trindade-Silva A.E."/>
            <person name="Soares C.A.G."/>
            <person name="Elshahawi S."/>
            <person name="Hanora A."/>
            <person name="Schmidt E.W."/>
            <person name="Haygood M.G."/>
            <person name="Posfai J."/>
            <person name="Benner J."/>
            <person name="Madinger C."/>
            <person name="Nove J."/>
            <person name="Anton B."/>
            <person name="Chaudhary K."/>
            <person name="Foster J."/>
            <person name="Holman A."/>
            <person name="Kumar S."/>
            <person name="Lessard P.A."/>
            <person name="Luyten Y.A."/>
            <person name="Slatko B."/>
            <person name="Wood N."/>
            <person name="Wu B."/>
            <person name="Teplitski M."/>
            <person name="Mougous J.D."/>
            <person name="Ward N."/>
            <person name="Eisen J.A."/>
            <person name="Badger J.H."/>
            <person name="Distel D.L."/>
        </authorList>
    </citation>
    <scope>NUCLEOTIDE SEQUENCE [LARGE SCALE GENOMIC DNA]</scope>
    <source>
        <strain evidence="3">ATCC 39867 / T7901</strain>
    </source>
</reference>
<dbReference type="GO" id="GO:0005829">
    <property type="term" value="C:cytosol"/>
    <property type="evidence" value="ECO:0007669"/>
    <property type="project" value="TreeGrafter"/>
</dbReference>
<gene>
    <name evidence="2" type="ordered locus">TERTU_0714</name>
</gene>
<dbReference type="KEGG" id="ttu:TERTU_0714"/>
<feature type="domain" description="Cyclic nucleotide-binding" evidence="1">
    <location>
        <begin position="47"/>
        <end position="131"/>
    </location>
</feature>
<evidence type="ECO:0000259" key="1">
    <source>
        <dbReference type="PROSITE" id="PS50042"/>
    </source>
</evidence>
<keyword evidence="3" id="KW-1185">Reference proteome</keyword>
<evidence type="ECO:0000313" key="3">
    <source>
        <dbReference type="Proteomes" id="UP000009080"/>
    </source>
</evidence>
<dbReference type="InterPro" id="IPR000595">
    <property type="entry name" value="cNMP-bd_dom"/>
</dbReference>
<dbReference type="OrthoDB" id="5729906at2"/>
<dbReference type="Gene3D" id="2.60.120.10">
    <property type="entry name" value="Jelly Rolls"/>
    <property type="match status" value="1"/>
</dbReference>
<organism evidence="2 3">
    <name type="scientific">Teredinibacter turnerae (strain ATCC 39867 / T7901)</name>
    <dbReference type="NCBI Taxonomy" id="377629"/>
    <lineage>
        <taxon>Bacteria</taxon>
        <taxon>Pseudomonadati</taxon>
        <taxon>Pseudomonadota</taxon>
        <taxon>Gammaproteobacteria</taxon>
        <taxon>Cellvibrionales</taxon>
        <taxon>Cellvibrionaceae</taxon>
        <taxon>Teredinibacter</taxon>
    </lineage>
</organism>
<dbReference type="InterPro" id="IPR050503">
    <property type="entry name" value="cAMP-dep_PK_reg_su-like"/>
</dbReference>
<dbReference type="GO" id="GO:0004862">
    <property type="term" value="F:cAMP-dependent protein kinase inhibitor activity"/>
    <property type="evidence" value="ECO:0007669"/>
    <property type="project" value="TreeGrafter"/>
</dbReference>
<dbReference type="GO" id="GO:0034236">
    <property type="term" value="F:protein kinase A catalytic subunit binding"/>
    <property type="evidence" value="ECO:0007669"/>
    <property type="project" value="TreeGrafter"/>
</dbReference>
<dbReference type="Pfam" id="PF00027">
    <property type="entry name" value="cNMP_binding"/>
    <property type="match status" value="1"/>
</dbReference>
<dbReference type="GO" id="GO:0005952">
    <property type="term" value="C:cAMP-dependent protein kinase complex"/>
    <property type="evidence" value="ECO:0007669"/>
    <property type="project" value="InterPro"/>
</dbReference>
<dbReference type="EMBL" id="CP001614">
    <property type="protein sequence ID" value="ACR12126.1"/>
    <property type="molecule type" value="Genomic_DNA"/>
</dbReference>
<dbReference type="HOGENOM" id="CLU_1313411_0_0_6"/>
<sequence>MEVHSLHRYGQASLDTLLSSIPFYKAVRLRDQWQYDLLMSYSRIIEYRPGEIVLEQSQPDQWLYFLMRGQLAVVVGDESQSRKVVNYITPGEVFGDLAVLIDHRRTATVVADPHCKSVRVFATDFCVFGELRDFTQITLATKLEYYRNMVHNLRWKLEVYRMTYPDQSFASNHRKVKLYMGTKGTLDELVSLDEQARALARMLVYWNLEFERLSIAPREHFDYQSMIALGD</sequence>
<dbReference type="STRING" id="377629.TERTU_0714"/>
<dbReference type="CDD" id="cd00038">
    <property type="entry name" value="CAP_ED"/>
    <property type="match status" value="1"/>
</dbReference>
<proteinExistence type="predicted"/>
<dbReference type="SMART" id="SM00100">
    <property type="entry name" value="cNMP"/>
    <property type="match status" value="1"/>
</dbReference>
<dbReference type="AlphaFoldDB" id="C5BNX8"/>
<name>C5BNX8_TERTT</name>